<dbReference type="RefSeq" id="WP_283712428.1">
    <property type="nucleotide sequence ID" value="NZ_JASJEW010000001.1"/>
</dbReference>
<gene>
    <name evidence="3" type="ORF">QJ043_01625</name>
</gene>
<dbReference type="InterPro" id="IPR015424">
    <property type="entry name" value="PyrdxlP-dep_Trfase"/>
</dbReference>
<keyword evidence="3" id="KW-0808">Transferase</keyword>
<evidence type="ECO:0000256" key="2">
    <source>
        <dbReference type="RuleBase" id="RU004508"/>
    </source>
</evidence>
<dbReference type="PANTHER" id="PTHR30244:SF34">
    <property type="entry name" value="DTDP-4-AMINO-4,6-DIDEOXYGALACTOSE TRANSAMINASE"/>
    <property type="match status" value="1"/>
</dbReference>
<protein>
    <submittedName>
        <fullName evidence="3">DegT/DnrJ/EryC1/StrS family aminotransferase</fullName>
    </submittedName>
</protein>
<dbReference type="PANTHER" id="PTHR30244">
    <property type="entry name" value="TRANSAMINASE"/>
    <property type="match status" value="1"/>
</dbReference>
<reference evidence="3" key="1">
    <citation type="submission" date="2023-05" db="EMBL/GenBank/DDBJ databases">
        <title>[olsenella] sp. nov., isolated from a pig farm feces dump.</title>
        <authorList>
            <person name="Chang Y.-H."/>
        </authorList>
    </citation>
    <scope>NUCLEOTIDE SEQUENCE</scope>
    <source>
        <strain evidence="3">YH-ols2217</strain>
    </source>
</reference>
<comment type="caution">
    <text evidence="3">The sequence shown here is derived from an EMBL/GenBank/DDBJ whole genome shotgun (WGS) entry which is preliminary data.</text>
</comment>
<keyword evidence="3" id="KW-0032">Aminotransferase</keyword>
<organism evidence="3 4">
    <name type="scientific">Kribbibacterium absianum</name>
    <dbReference type="NCBI Taxonomy" id="3044210"/>
    <lineage>
        <taxon>Bacteria</taxon>
        <taxon>Bacillati</taxon>
        <taxon>Actinomycetota</taxon>
        <taxon>Coriobacteriia</taxon>
        <taxon>Coriobacteriales</taxon>
        <taxon>Kribbibacteriaceae</taxon>
        <taxon>Kribbibacterium</taxon>
    </lineage>
</organism>
<name>A0ABT6ZJT9_9ACTN</name>
<proteinExistence type="inferred from homology"/>
<accession>A0ABT6ZJT9</accession>
<dbReference type="InterPro" id="IPR000653">
    <property type="entry name" value="DegT/StrS_aminotransferase"/>
</dbReference>
<keyword evidence="4" id="KW-1185">Reference proteome</keyword>
<dbReference type="SUPFAM" id="SSF53383">
    <property type="entry name" value="PLP-dependent transferases"/>
    <property type="match status" value="1"/>
</dbReference>
<dbReference type="GO" id="GO:0008483">
    <property type="term" value="F:transaminase activity"/>
    <property type="evidence" value="ECO:0007669"/>
    <property type="project" value="UniProtKB-KW"/>
</dbReference>
<evidence type="ECO:0000256" key="1">
    <source>
        <dbReference type="ARBA" id="ARBA00001933"/>
    </source>
</evidence>
<dbReference type="Pfam" id="PF01041">
    <property type="entry name" value="DegT_DnrJ_EryC1"/>
    <property type="match status" value="1"/>
</dbReference>
<keyword evidence="2" id="KW-0663">Pyridoxal phosphate</keyword>
<sequence>MTDALSGLKAALAKRSGTNAEDWYPVFKARQGMFVAFDQMRRAREAAGLPQGRVVTQLFTCCTAVDPIVAAGLAPVYGDLSPRTLALDPERMPLDDRTCGVVIQHTYGIQDPVLDARSALVARQAGALALEDCAHCAGRLSRDEQGAPVADLSFHSFGVEKMLPTHFGGAVWVNPAMADRELRAAIVAALSGLAEVAPRRARAARAYRNQIRVIGHLPAGMGKALRERLEGAGRFEPAISAVELAGGLGSTAALPDAWVAEKARAALEGSDAADRQRERAVGVYRELFSGSAVAPGDEAWVAIGGTEPPQPLLRFGFFRTDAEAADAAVQRVRAAGFYAVPWYRPVLFPGVTDPAAYGLADGVEKALGSLPVTCAASRGAVALPTDLSPDQVRACAGAARG</sequence>
<evidence type="ECO:0000313" key="3">
    <source>
        <dbReference type="EMBL" id="MDJ1128788.1"/>
    </source>
</evidence>
<evidence type="ECO:0000313" key="4">
    <source>
        <dbReference type="Proteomes" id="UP001431693"/>
    </source>
</evidence>
<comment type="similarity">
    <text evidence="2">Belongs to the DegT/DnrJ/EryC1 family.</text>
</comment>
<comment type="cofactor">
    <cofactor evidence="1">
        <name>pyridoxal 5'-phosphate</name>
        <dbReference type="ChEBI" id="CHEBI:597326"/>
    </cofactor>
</comment>
<dbReference type="EMBL" id="JASJEX010000001">
    <property type="protein sequence ID" value="MDJ1128788.1"/>
    <property type="molecule type" value="Genomic_DNA"/>
</dbReference>
<dbReference type="Proteomes" id="UP001431693">
    <property type="component" value="Unassembled WGS sequence"/>
</dbReference>
<dbReference type="InterPro" id="IPR015421">
    <property type="entry name" value="PyrdxlP-dep_Trfase_major"/>
</dbReference>
<dbReference type="Gene3D" id="3.40.640.10">
    <property type="entry name" value="Type I PLP-dependent aspartate aminotransferase-like (Major domain)"/>
    <property type="match status" value="1"/>
</dbReference>